<dbReference type="Proteomes" id="UP001589693">
    <property type="component" value="Unassembled WGS sequence"/>
</dbReference>
<dbReference type="PANTHER" id="PTHR43856">
    <property type="entry name" value="CARDIOLIPIN HYDROLASE"/>
    <property type="match status" value="1"/>
</dbReference>
<evidence type="ECO:0000259" key="8">
    <source>
        <dbReference type="Pfam" id="PF13091"/>
    </source>
</evidence>
<dbReference type="SUPFAM" id="SSF56024">
    <property type="entry name" value="Phospholipase D/nuclease"/>
    <property type="match status" value="2"/>
</dbReference>
<dbReference type="InterPro" id="IPR025202">
    <property type="entry name" value="PLD-like_dom"/>
</dbReference>
<accession>A0ABV5ZV24</accession>
<evidence type="ECO:0000256" key="2">
    <source>
        <dbReference type="ARBA" id="ARBA00008664"/>
    </source>
</evidence>
<keyword evidence="6" id="KW-0443">Lipid metabolism</keyword>
<keyword evidence="7" id="KW-0732">Signal</keyword>
<protein>
    <recommendedName>
        <fullName evidence="3">phospholipase D</fullName>
        <ecNumber evidence="3">3.1.4.4</ecNumber>
    </recommendedName>
</protein>
<sequence length="392" mass="42488">MGAKLFAGETGWRRGWGRAAALLGAVTLGLGAIPAQAAAPAATGSYTIFNNPTGSTPDHRIETDLVSLVDGAPAGSEIHGEMFTWTRTPVATALKNAQARGVRVYLAIDRAGAGDSNLKPDNEAIKILKSAGLTRLVFCGSASAGYSSCISSRKGAINHNKVFMFSATKNMTNAVWVSSQNLTNSQNEHFNNAVVVHGDKPLYDFFDQHLDAMLNQKRTSNYNKYFRSDTASVRAYLSPRADSKGGTSAEHSTDTIAQVLKYVKSEPGCTVDVAHAQFTGPRQPVISELVRIGKLGCKVRVLVGDNLSQYVRDAFKGQKNITVRQLKKLHSKYIVVKSHYNDTAKRHLVFTGSQNLTGPALRTHDETLIRVERPDVSKDYADNFSAIWAKGS</sequence>
<evidence type="ECO:0000256" key="1">
    <source>
        <dbReference type="ARBA" id="ARBA00000798"/>
    </source>
</evidence>
<feature type="chain" id="PRO_5045140327" description="phospholipase D" evidence="7">
    <location>
        <begin position="38"/>
        <end position="392"/>
    </location>
</feature>
<keyword evidence="5" id="KW-0442">Lipid degradation</keyword>
<evidence type="ECO:0000256" key="6">
    <source>
        <dbReference type="ARBA" id="ARBA00023098"/>
    </source>
</evidence>
<comment type="caution">
    <text evidence="9">The sequence shown here is derived from an EMBL/GenBank/DDBJ whole genome shotgun (WGS) entry which is preliminary data.</text>
</comment>
<name>A0ABV5ZV24_9PSEU</name>
<feature type="domain" description="Phospholipase D-like" evidence="8">
    <location>
        <begin position="270"/>
        <end position="388"/>
    </location>
</feature>
<dbReference type="Gene3D" id="3.30.870.10">
    <property type="entry name" value="Endonuclease Chain A"/>
    <property type="match status" value="2"/>
</dbReference>
<keyword evidence="10" id="KW-1185">Reference proteome</keyword>
<dbReference type="PANTHER" id="PTHR43856:SF1">
    <property type="entry name" value="MITOCHONDRIAL CARDIOLIPIN HYDROLASE"/>
    <property type="match status" value="1"/>
</dbReference>
<dbReference type="Pfam" id="PF13091">
    <property type="entry name" value="PLDc_2"/>
    <property type="match status" value="2"/>
</dbReference>
<dbReference type="RefSeq" id="WP_377851946.1">
    <property type="nucleotide sequence ID" value="NZ_JBHLZU010000010.1"/>
</dbReference>
<proteinExistence type="inferred from homology"/>
<evidence type="ECO:0000313" key="9">
    <source>
        <dbReference type="EMBL" id="MFB9904742.1"/>
    </source>
</evidence>
<evidence type="ECO:0000256" key="4">
    <source>
        <dbReference type="ARBA" id="ARBA00022801"/>
    </source>
</evidence>
<comment type="similarity">
    <text evidence="2">Belongs to the phospholipase D family.</text>
</comment>
<dbReference type="EC" id="3.1.4.4" evidence="3"/>
<feature type="domain" description="Phospholipase D-like" evidence="8">
    <location>
        <begin position="74"/>
        <end position="213"/>
    </location>
</feature>
<keyword evidence="4" id="KW-0378">Hydrolase</keyword>
<organism evidence="9 10">
    <name type="scientific">Allokutzneria oryzae</name>
    <dbReference type="NCBI Taxonomy" id="1378989"/>
    <lineage>
        <taxon>Bacteria</taxon>
        <taxon>Bacillati</taxon>
        <taxon>Actinomycetota</taxon>
        <taxon>Actinomycetes</taxon>
        <taxon>Pseudonocardiales</taxon>
        <taxon>Pseudonocardiaceae</taxon>
        <taxon>Allokutzneria</taxon>
    </lineage>
</organism>
<evidence type="ECO:0000256" key="3">
    <source>
        <dbReference type="ARBA" id="ARBA00012027"/>
    </source>
</evidence>
<evidence type="ECO:0000313" key="10">
    <source>
        <dbReference type="Proteomes" id="UP001589693"/>
    </source>
</evidence>
<reference evidence="9 10" key="1">
    <citation type="submission" date="2024-09" db="EMBL/GenBank/DDBJ databases">
        <authorList>
            <person name="Sun Q."/>
            <person name="Mori K."/>
        </authorList>
    </citation>
    <scope>NUCLEOTIDE SEQUENCE [LARGE SCALE GENOMIC DNA]</scope>
    <source>
        <strain evidence="9 10">TBRC 7907</strain>
    </source>
</reference>
<evidence type="ECO:0000256" key="7">
    <source>
        <dbReference type="SAM" id="SignalP"/>
    </source>
</evidence>
<comment type="catalytic activity">
    <reaction evidence="1">
        <text>a 1,2-diacyl-sn-glycero-3-phosphocholine + H2O = a 1,2-diacyl-sn-glycero-3-phosphate + choline + H(+)</text>
        <dbReference type="Rhea" id="RHEA:14445"/>
        <dbReference type="ChEBI" id="CHEBI:15354"/>
        <dbReference type="ChEBI" id="CHEBI:15377"/>
        <dbReference type="ChEBI" id="CHEBI:15378"/>
        <dbReference type="ChEBI" id="CHEBI:57643"/>
        <dbReference type="ChEBI" id="CHEBI:58608"/>
        <dbReference type="EC" id="3.1.4.4"/>
    </reaction>
</comment>
<evidence type="ECO:0000256" key="5">
    <source>
        <dbReference type="ARBA" id="ARBA00022963"/>
    </source>
</evidence>
<dbReference type="InterPro" id="IPR051406">
    <property type="entry name" value="PLD_domain"/>
</dbReference>
<gene>
    <name evidence="9" type="ORF">ACFFQA_12440</name>
</gene>
<feature type="signal peptide" evidence="7">
    <location>
        <begin position="1"/>
        <end position="37"/>
    </location>
</feature>
<dbReference type="EMBL" id="JBHLZU010000010">
    <property type="protein sequence ID" value="MFB9904742.1"/>
    <property type="molecule type" value="Genomic_DNA"/>
</dbReference>